<comment type="caution">
    <text evidence="2">The sequence shown here is derived from an EMBL/GenBank/DDBJ whole genome shotgun (WGS) entry which is preliminary data.</text>
</comment>
<keyword evidence="3" id="KW-1185">Reference proteome</keyword>
<gene>
    <name evidence="2" type="ORF">EFB08_21515</name>
</gene>
<feature type="chain" id="PRO_5018242808" description="DUF4595 domain-containing protein" evidence="1">
    <location>
        <begin position="25"/>
        <end position="271"/>
    </location>
</feature>
<proteinExistence type="predicted"/>
<evidence type="ECO:0000256" key="1">
    <source>
        <dbReference type="SAM" id="SignalP"/>
    </source>
</evidence>
<dbReference type="AlphaFoldDB" id="A0A3M9MBX3"/>
<dbReference type="RefSeq" id="WP_123129032.1">
    <property type="nucleotide sequence ID" value="NZ_RJJD01000021.1"/>
</dbReference>
<dbReference type="PROSITE" id="PS51257">
    <property type="entry name" value="PROKAR_LIPOPROTEIN"/>
    <property type="match status" value="1"/>
</dbReference>
<reference evidence="2 3" key="1">
    <citation type="submission" date="2018-11" db="EMBL/GenBank/DDBJ databases">
        <title>Rufibacter latericius sp. nov., isolated from water in Baiyang Lake.</title>
        <authorList>
            <person name="Yang Y."/>
        </authorList>
    </citation>
    <scope>NUCLEOTIDE SEQUENCE [LARGE SCALE GENOMIC DNA]</scope>
    <source>
        <strain evidence="2 3">R-22-1c-1</strain>
    </source>
</reference>
<keyword evidence="1" id="KW-0732">Signal</keyword>
<evidence type="ECO:0008006" key="4">
    <source>
        <dbReference type="Google" id="ProtNLM"/>
    </source>
</evidence>
<sequence length="271" mass="30147">MKKISSFLFSCLALVAMTFWTSCSDDESTPDAPVLTLSKEEVSGKTGQPVEVTVSIKVPGGLKALRITKQVNLQNDNTYGTNGVQTVQLPSTGQTDYTYNFTYTHAPGEVDKLVGFTFRAEDNNGKVGEKVLTVNTTASGEQILYTYRWNLKSKMHTTPNPDVEDIEDCETDDSFVYNENGTMAVNYGTKPCTFDGFNTYSTWSLSDDEKTFTQTYASVFDPTQVTTETYTVKSLTKDRLVMEITLDLSVFGPPYTDKETFVYTFDASPKQ</sequence>
<protein>
    <recommendedName>
        <fullName evidence="4">DUF4595 domain-containing protein</fullName>
    </recommendedName>
</protein>
<evidence type="ECO:0000313" key="2">
    <source>
        <dbReference type="EMBL" id="RNI22675.1"/>
    </source>
</evidence>
<accession>A0A3M9MBX3</accession>
<evidence type="ECO:0000313" key="3">
    <source>
        <dbReference type="Proteomes" id="UP000272117"/>
    </source>
</evidence>
<dbReference type="EMBL" id="RJJD01000021">
    <property type="protein sequence ID" value="RNI22675.1"/>
    <property type="molecule type" value="Genomic_DNA"/>
</dbReference>
<name>A0A3M9MBX3_9BACT</name>
<feature type="signal peptide" evidence="1">
    <location>
        <begin position="1"/>
        <end position="24"/>
    </location>
</feature>
<organism evidence="2 3">
    <name type="scientific">Rufibacter latericius</name>
    <dbReference type="NCBI Taxonomy" id="2487040"/>
    <lineage>
        <taxon>Bacteria</taxon>
        <taxon>Pseudomonadati</taxon>
        <taxon>Bacteroidota</taxon>
        <taxon>Cytophagia</taxon>
        <taxon>Cytophagales</taxon>
        <taxon>Hymenobacteraceae</taxon>
        <taxon>Rufibacter</taxon>
    </lineage>
</organism>
<dbReference type="OrthoDB" id="660882at2"/>
<dbReference type="Proteomes" id="UP000272117">
    <property type="component" value="Unassembled WGS sequence"/>
</dbReference>